<keyword evidence="4" id="KW-1003">Cell membrane</keyword>
<dbReference type="RefSeq" id="WP_112315114.1">
    <property type="nucleotide sequence ID" value="NZ_MUAV01000004.1"/>
</dbReference>
<feature type="region of interest" description="Disordered" evidence="10">
    <location>
        <begin position="240"/>
        <end position="262"/>
    </location>
</feature>
<feature type="region of interest" description="Disordered" evidence="10">
    <location>
        <begin position="98"/>
        <end position="182"/>
    </location>
</feature>
<evidence type="ECO:0000256" key="7">
    <source>
        <dbReference type="ARBA" id="ARBA00022927"/>
    </source>
</evidence>
<dbReference type="SUPFAM" id="SSF74653">
    <property type="entry name" value="TolA/TonB C-terminal domain"/>
    <property type="match status" value="1"/>
</dbReference>
<dbReference type="PANTHER" id="PTHR33446">
    <property type="entry name" value="PROTEIN TONB-RELATED"/>
    <property type="match status" value="1"/>
</dbReference>
<keyword evidence="6" id="KW-0812">Transmembrane</keyword>
<evidence type="ECO:0000256" key="1">
    <source>
        <dbReference type="ARBA" id="ARBA00004383"/>
    </source>
</evidence>
<keyword evidence="9" id="KW-0472">Membrane</keyword>
<evidence type="ECO:0000313" key="13">
    <source>
        <dbReference type="Proteomes" id="UP000248659"/>
    </source>
</evidence>
<dbReference type="PROSITE" id="PS52015">
    <property type="entry name" value="TONB_CTD"/>
    <property type="match status" value="1"/>
</dbReference>
<evidence type="ECO:0000256" key="10">
    <source>
        <dbReference type="SAM" id="MobiDB-lite"/>
    </source>
</evidence>
<comment type="subcellular location">
    <subcellularLocation>
        <location evidence="1">Cell inner membrane</location>
        <topology evidence="1">Single-pass membrane protein</topology>
        <orientation evidence="1">Periplasmic side</orientation>
    </subcellularLocation>
</comment>
<keyword evidence="8" id="KW-1133">Transmembrane helix</keyword>
<dbReference type="Proteomes" id="UP000248659">
    <property type="component" value="Unassembled WGS sequence"/>
</dbReference>
<organism evidence="12 13">
    <name type="scientific">Rhodovulum viride</name>
    <dbReference type="NCBI Taxonomy" id="1231134"/>
    <lineage>
        <taxon>Bacteria</taxon>
        <taxon>Pseudomonadati</taxon>
        <taxon>Pseudomonadota</taxon>
        <taxon>Alphaproteobacteria</taxon>
        <taxon>Rhodobacterales</taxon>
        <taxon>Paracoccaceae</taxon>
        <taxon>Rhodovulum</taxon>
    </lineage>
</organism>
<comment type="caution">
    <text evidence="12">The sequence shown here is derived from an EMBL/GenBank/DDBJ whole genome shotgun (WGS) entry which is preliminary data.</text>
</comment>
<reference evidence="12 13" key="1">
    <citation type="submission" date="2017-01" db="EMBL/GenBank/DDBJ databases">
        <title>Genome sequence of Rhodovulum viride JA756.</title>
        <authorList>
            <person name="Lakshmi K.V."/>
            <person name="Tushar L.D."/>
            <person name="Sasikala C."/>
            <person name="Venkataramana C."/>
        </authorList>
    </citation>
    <scope>NUCLEOTIDE SEQUENCE [LARGE SCALE GENOMIC DNA]</scope>
    <source>
        <strain evidence="12 13">JA756</strain>
    </source>
</reference>
<keyword evidence="13" id="KW-1185">Reference proteome</keyword>
<dbReference type="InterPro" id="IPR006260">
    <property type="entry name" value="TonB/TolA_C"/>
</dbReference>
<dbReference type="Gene3D" id="3.30.1150.10">
    <property type="match status" value="1"/>
</dbReference>
<gene>
    <name evidence="12" type="ORF">BYZ73_04935</name>
</gene>
<accession>A0ABX9DK64</accession>
<dbReference type="InterPro" id="IPR037682">
    <property type="entry name" value="TonB_C"/>
</dbReference>
<feature type="compositionally biased region" description="Low complexity" evidence="10">
    <location>
        <begin position="160"/>
        <end position="180"/>
    </location>
</feature>
<evidence type="ECO:0000313" key="12">
    <source>
        <dbReference type="EMBL" id="RAP42533.1"/>
    </source>
</evidence>
<dbReference type="NCBIfam" id="TIGR01352">
    <property type="entry name" value="tonB_Cterm"/>
    <property type="match status" value="1"/>
</dbReference>
<feature type="domain" description="TonB C-terminal" evidence="11">
    <location>
        <begin position="176"/>
        <end position="262"/>
    </location>
</feature>
<evidence type="ECO:0000256" key="9">
    <source>
        <dbReference type="ARBA" id="ARBA00023136"/>
    </source>
</evidence>
<protein>
    <recommendedName>
        <fullName evidence="11">TonB C-terminal domain-containing protein</fullName>
    </recommendedName>
</protein>
<evidence type="ECO:0000256" key="6">
    <source>
        <dbReference type="ARBA" id="ARBA00022692"/>
    </source>
</evidence>
<evidence type="ECO:0000256" key="2">
    <source>
        <dbReference type="ARBA" id="ARBA00006555"/>
    </source>
</evidence>
<evidence type="ECO:0000256" key="5">
    <source>
        <dbReference type="ARBA" id="ARBA00022519"/>
    </source>
</evidence>
<name>A0ABX9DK64_9RHOB</name>
<feature type="compositionally biased region" description="Pro residues" evidence="10">
    <location>
        <begin position="115"/>
        <end position="127"/>
    </location>
</feature>
<dbReference type="EMBL" id="MUAV01000004">
    <property type="protein sequence ID" value="RAP42533.1"/>
    <property type="molecule type" value="Genomic_DNA"/>
</dbReference>
<evidence type="ECO:0000256" key="8">
    <source>
        <dbReference type="ARBA" id="ARBA00022989"/>
    </source>
</evidence>
<dbReference type="InterPro" id="IPR051045">
    <property type="entry name" value="TonB-dependent_transducer"/>
</dbReference>
<keyword evidence="3" id="KW-0813">Transport</keyword>
<dbReference type="PANTHER" id="PTHR33446:SF2">
    <property type="entry name" value="PROTEIN TONB"/>
    <property type="match status" value="1"/>
</dbReference>
<evidence type="ECO:0000256" key="3">
    <source>
        <dbReference type="ARBA" id="ARBA00022448"/>
    </source>
</evidence>
<evidence type="ECO:0000256" key="4">
    <source>
        <dbReference type="ARBA" id="ARBA00022475"/>
    </source>
</evidence>
<comment type="similarity">
    <text evidence="2">Belongs to the TonB family.</text>
</comment>
<evidence type="ECO:0000259" key="11">
    <source>
        <dbReference type="PROSITE" id="PS52015"/>
    </source>
</evidence>
<dbReference type="Pfam" id="PF13103">
    <property type="entry name" value="TonB_2"/>
    <property type="match status" value="1"/>
</dbReference>
<keyword evidence="7" id="KW-0653">Protein transport</keyword>
<proteinExistence type="inferred from homology"/>
<keyword evidence="5" id="KW-0997">Cell inner membrane</keyword>
<sequence length="262" mass="26393">MIPSSRAGKVLALGLALGAHGALALVLVPQTETRMEGRAGAVEAAVGASFADMAAGRLTAENAETVLEATAPPEPVAARPPDPVEAVQPAPAEALRPLPEAAPQPQHPAPQAAEQPPPKAAEPPPPETVKAEPDRQPRAAPRGNADRNARAGQAAGTDRAQAATSGSGGATAESGNAAASKYPGLVMRALSRVPKPRIRARGAAVVAFRLGADGSLASASVVRSSSSAALDQAALRIVQRAAPFPPPPPGAQRSFSIRIEGR</sequence>